<dbReference type="Pfam" id="PF11721">
    <property type="entry name" value="Malectin"/>
    <property type="match status" value="1"/>
</dbReference>
<keyword evidence="4" id="KW-0808">Transferase</keyword>
<reference evidence="13 14" key="1">
    <citation type="journal article" date="2019" name="Genome Biol. Evol.">
        <title>The Rhododendron genome and chromosomal organization provide insight into shared whole-genome duplications across the heath family (Ericaceae).</title>
        <authorList>
            <person name="Soza V.L."/>
            <person name="Lindsley D."/>
            <person name="Waalkes A."/>
            <person name="Ramage E."/>
            <person name="Patwardhan R.P."/>
            <person name="Burton J.N."/>
            <person name="Adey A."/>
            <person name="Kumar A."/>
            <person name="Qiu R."/>
            <person name="Shendure J."/>
            <person name="Hall B."/>
        </authorList>
    </citation>
    <scope>NUCLEOTIDE SEQUENCE [LARGE SCALE GENOMIC DNA]</scope>
    <source>
        <strain evidence="13">RSF 1966-606</strain>
    </source>
</reference>
<keyword evidence="5" id="KW-0732">Signal</keyword>
<dbReference type="InterPro" id="IPR021720">
    <property type="entry name" value="Malectin_dom"/>
</dbReference>
<evidence type="ECO:0000313" key="14">
    <source>
        <dbReference type="Proteomes" id="UP000428333"/>
    </source>
</evidence>
<evidence type="ECO:0000256" key="8">
    <source>
        <dbReference type="ARBA" id="ARBA00023170"/>
    </source>
</evidence>
<evidence type="ECO:0000256" key="4">
    <source>
        <dbReference type="ARBA" id="ARBA00022679"/>
    </source>
</evidence>
<sequence length="316" mass="34266">MMGNLLHYANRFGSFYSNFSIKCGGPQITTIDQTVQIVYEKDNKTLSPATYYVTSTKRWAGNRVLKDFDIKKEANGHSYQAVGKDFTANVLENHLEIHLFWVGKGTCCLPAQGTYGPSISAISALSDFTLTISNNIPTISNNPATSKQSKTGLIVGIVVPVGVVTTLQPAYNSNRNNNPHNQTGLTLFAGCRVVTNSGGEILDANLLELDEEEVKRVMGVALLCTHTSPQLRPSMSRVVAMLLGDTEVGPVTARPGYLTDLKFDETTTFMIAYSQAKYSQFSSSSATMGADPGHSPINVVHQEEGSLLVFQGRNSD</sequence>
<dbReference type="OrthoDB" id="10508820at2759"/>
<feature type="non-terminal residue" evidence="13">
    <location>
        <position position="1"/>
    </location>
</feature>
<comment type="catalytic activity">
    <reaction evidence="10">
        <text>L-threonyl-[protein] + ATP = O-phospho-L-threonyl-[protein] + ADP + H(+)</text>
        <dbReference type="Rhea" id="RHEA:46608"/>
        <dbReference type="Rhea" id="RHEA-COMP:11060"/>
        <dbReference type="Rhea" id="RHEA-COMP:11605"/>
        <dbReference type="ChEBI" id="CHEBI:15378"/>
        <dbReference type="ChEBI" id="CHEBI:30013"/>
        <dbReference type="ChEBI" id="CHEBI:30616"/>
        <dbReference type="ChEBI" id="CHEBI:61977"/>
        <dbReference type="ChEBI" id="CHEBI:456216"/>
        <dbReference type="EC" id="2.7.11.1"/>
    </reaction>
</comment>
<name>A0A6A4LT14_9ERIC</name>
<dbReference type="GO" id="GO:0005886">
    <property type="term" value="C:plasma membrane"/>
    <property type="evidence" value="ECO:0007669"/>
    <property type="project" value="TreeGrafter"/>
</dbReference>
<keyword evidence="3" id="KW-0597">Phosphoprotein</keyword>
<dbReference type="EMBL" id="QEFC01001469">
    <property type="protein sequence ID" value="KAE9457637.1"/>
    <property type="molecule type" value="Genomic_DNA"/>
</dbReference>
<dbReference type="InterPro" id="IPR051824">
    <property type="entry name" value="LRR_Rcpt-Like_S/T_Kinase"/>
</dbReference>
<organism evidence="13 14">
    <name type="scientific">Rhododendron williamsianum</name>
    <dbReference type="NCBI Taxonomy" id="262921"/>
    <lineage>
        <taxon>Eukaryota</taxon>
        <taxon>Viridiplantae</taxon>
        <taxon>Streptophyta</taxon>
        <taxon>Embryophyta</taxon>
        <taxon>Tracheophyta</taxon>
        <taxon>Spermatophyta</taxon>
        <taxon>Magnoliopsida</taxon>
        <taxon>eudicotyledons</taxon>
        <taxon>Gunneridae</taxon>
        <taxon>Pentapetalae</taxon>
        <taxon>asterids</taxon>
        <taxon>Ericales</taxon>
        <taxon>Ericaceae</taxon>
        <taxon>Ericoideae</taxon>
        <taxon>Rhodoreae</taxon>
        <taxon>Rhododendron</taxon>
    </lineage>
</organism>
<comment type="catalytic activity">
    <reaction evidence="11">
        <text>L-seryl-[protein] + ATP = O-phospho-L-seryl-[protein] + ADP + H(+)</text>
        <dbReference type="Rhea" id="RHEA:17989"/>
        <dbReference type="Rhea" id="RHEA-COMP:9863"/>
        <dbReference type="Rhea" id="RHEA-COMP:11604"/>
        <dbReference type="ChEBI" id="CHEBI:15378"/>
        <dbReference type="ChEBI" id="CHEBI:29999"/>
        <dbReference type="ChEBI" id="CHEBI:30616"/>
        <dbReference type="ChEBI" id="CHEBI:83421"/>
        <dbReference type="ChEBI" id="CHEBI:456216"/>
        <dbReference type="EC" id="2.7.11.1"/>
    </reaction>
</comment>
<evidence type="ECO:0000313" key="13">
    <source>
        <dbReference type="EMBL" id="KAE9457637.1"/>
    </source>
</evidence>
<dbReference type="GO" id="GO:0004674">
    <property type="term" value="F:protein serine/threonine kinase activity"/>
    <property type="evidence" value="ECO:0007669"/>
    <property type="project" value="UniProtKB-EC"/>
</dbReference>
<keyword evidence="7" id="KW-0067">ATP-binding</keyword>
<evidence type="ECO:0000259" key="12">
    <source>
        <dbReference type="Pfam" id="PF11721"/>
    </source>
</evidence>
<dbReference type="Proteomes" id="UP000428333">
    <property type="component" value="Linkage Group LG06"/>
</dbReference>
<keyword evidence="6" id="KW-0547">Nucleotide-binding</keyword>
<evidence type="ECO:0000256" key="2">
    <source>
        <dbReference type="ARBA" id="ARBA00012513"/>
    </source>
</evidence>
<dbReference type="Gene3D" id="2.60.120.430">
    <property type="entry name" value="Galactose-binding lectin"/>
    <property type="match status" value="1"/>
</dbReference>
<evidence type="ECO:0000256" key="10">
    <source>
        <dbReference type="ARBA" id="ARBA00047899"/>
    </source>
</evidence>
<comment type="subcellular location">
    <subcellularLocation>
        <location evidence="1">Membrane</location>
        <topology evidence="1">Single-pass type I membrane protein</topology>
    </subcellularLocation>
</comment>
<gene>
    <name evidence="13" type="ORF">C3L33_10457</name>
</gene>
<keyword evidence="14" id="KW-1185">Reference proteome</keyword>
<dbReference type="PANTHER" id="PTHR48006">
    <property type="entry name" value="LEUCINE-RICH REPEAT-CONTAINING PROTEIN DDB_G0281931-RELATED"/>
    <property type="match status" value="1"/>
</dbReference>
<keyword evidence="9" id="KW-0325">Glycoprotein</keyword>
<evidence type="ECO:0000256" key="1">
    <source>
        <dbReference type="ARBA" id="ARBA00004479"/>
    </source>
</evidence>
<evidence type="ECO:0000256" key="5">
    <source>
        <dbReference type="ARBA" id="ARBA00022729"/>
    </source>
</evidence>
<dbReference type="AlphaFoldDB" id="A0A6A4LT14"/>
<evidence type="ECO:0000256" key="6">
    <source>
        <dbReference type="ARBA" id="ARBA00022741"/>
    </source>
</evidence>
<protein>
    <recommendedName>
        <fullName evidence="2">non-specific serine/threonine protein kinase</fullName>
        <ecNumber evidence="2">2.7.11.1</ecNumber>
    </recommendedName>
</protein>
<proteinExistence type="predicted"/>
<evidence type="ECO:0000256" key="7">
    <source>
        <dbReference type="ARBA" id="ARBA00022840"/>
    </source>
</evidence>
<evidence type="ECO:0000256" key="9">
    <source>
        <dbReference type="ARBA" id="ARBA00023180"/>
    </source>
</evidence>
<dbReference type="EC" id="2.7.11.1" evidence="2"/>
<keyword evidence="8" id="KW-0675">Receptor</keyword>
<dbReference type="GO" id="GO:0005524">
    <property type="term" value="F:ATP binding"/>
    <property type="evidence" value="ECO:0007669"/>
    <property type="project" value="UniProtKB-KW"/>
</dbReference>
<comment type="caution">
    <text evidence="13">The sequence shown here is derived from an EMBL/GenBank/DDBJ whole genome shotgun (WGS) entry which is preliminary data.</text>
</comment>
<feature type="domain" description="Malectin" evidence="12">
    <location>
        <begin position="61"/>
        <end position="122"/>
    </location>
</feature>
<dbReference type="PANTHER" id="PTHR48006:SF62">
    <property type="entry name" value="LEUCINE-RICH REPEAT TRANSMEMBRANE PROTEIN KINASE"/>
    <property type="match status" value="1"/>
</dbReference>
<accession>A0A6A4LT14</accession>
<evidence type="ECO:0000256" key="11">
    <source>
        <dbReference type="ARBA" id="ARBA00048679"/>
    </source>
</evidence>
<evidence type="ECO:0000256" key="3">
    <source>
        <dbReference type="ARBA" id="ARBA00022553"/>
    </source>
</evidence>